<feature type="chain" id="PRO_5045967393" evidence="1">
    <location>
        <begin position="29"/>
        <end position="64"/>
    </location>
</feature>
<protein>
    <submittedName>
        <fullName evidence="2">Uncharacterized protein</fullName>
    </submittedName>
</protein>
<dbReference type="RefSeq" id="WP_340269979.1">
    <property type="nucleotide sequence ID" value="NZ_JBBEOG010000005.1"/>
</dbReference>
<reference evidence="3" key="1">
    <citation type="journal article" date="2019" name="Int. J. Syst. Evol. Microbiol.">
        <title>The Global Catalogue of Microorganisms (GCM) 10K type strain sequencing project: providing services to taxonomists for standard genome sequencing and annotation.</title>
        <authorList>
            <consortium name="The Broad Institute Genomics Platform"/>
            <consortium name="The Broad Institute Genome Sequencing Center for Infectious Disease"/>
            <person name="Wu L."/>
            <person name="Ma J."/>
        </authorList>
    </citation>
    <scope>NUCLEOTIDE SEQUENCE [LARGE SCALE GENOMIC DNA]</scope>
    <source>
        <strain evidence="3">CCUG 43114</strain>
    </source>
</reference>
<dbReference type="EMBL" id="JBHSLD010000014">
    <property type="protein sequence ID" value="MFC5381982.1"/>
    <property type="molecule type" value="Genomic_DNA"/>
</dbReference>
<name>A0ABW0GR27_9MICO</name>
<gene>
    <name evidence="2" type="ORF">ACFPJ6_14485</name>
</gene>
<feature type="signal peptide" evidence="1">
    <location>
        <begin position="1"/>
        <end position="28"/>
    </location>
</feature>
<dbReference type="Proteomes" id="UP001596122">
    <property type="component" value="Unassembled WGS sequence"/>
</dbReference>
<proteinExistence type="predicted"/>
<keyword evidence="1" id="KW-0732">Signal</keyword>
<comment type="caution">
    <text evidence="2">The sequence shown here is derived from an EMBL/GenBank/DDBJ whole genome shotgun (WGS) entry which is preliminary data.</text>
</comment>
<sequence>MLRRVLKWAFWIFLVFLVYAIFNSPAQAAAIVVNAFEGIGAAGGAVFAFFDEVLRQSSGAPAGT</sequence>
<keyword evidence="3" id="KW-1185">Reference proteome</keyword>
<evidence type="ECO:0000313" key="2">
    <source>
        <dbReference type="EMBL" id="MFC5381982.1"/>
    </source>
</evidence>
<accession>A0ABW0GR27</accession>
<evidence type="ECO:0000313" key="3">
    <source>
        <dbReference type="Proteomes" id="UP001596122"/>
    </source>
</evidence>
<evidence type="ECO:0000256" key="1">
    <source>
        <dbReference type="SAM" id="SignalP"/>
    </source>
</evidence>
<organism evidence="2 3">
    <name type="scientific">Aquipuribacter nitratireducens</name>
    <dbReference type="NCBI Taxonomy" id="650104"/>
    <lineage>
        <taxon>Bacteria</taxon>
        <taxon>Bacillati</taxon>
        <taxon>Actinomycetota</taxon>
        <taxon>Actinomycetes</taxon>
        <taxon>Micrococcales</taxon>
        <taxon>Intrasporangiaceae</taxon>
        <taxon>Aquipuribacter</taxon>
    </lineage>
</organism>